<reference evidence="1 2" key="1">
    <citation type="submission" date="2024-08" db="EMBL/GenBank/DDBJ databases">
        <authorList>
            <person name="Cucini C."/>
            <person name="Frati F."/>
        </authorList>
    </citation>
    <scope>NUCLEOTIDE SEQUENCE [LARGE SCALE GENOMIC DNA]</scope>
</reference>
<evidence type="ECO:0000313" key="1">
    <source>
        <dbReference type="EMBL" id="CAL8110409.1"/>
    </source>
</evidence>
<proteinExistence type="predicted"/>
<gene>
    <name evidence="1" type="ORF">ODALV1_LOCUS14225</name>
</gene>
<dbReference type="EMBL" id="CAXLJM020000045">
    <property type="protein sequence ID" value="CAL8110409.1"/>
    <property type="molecule type" value="Genomic_DNA"/>
</dbReference>
<sequence length="128" mass="14129">MTNLSQSEEIAGSQVAISDDDIENLENAPLTVRRKPSLEEQIFKRKRPAKYFDEADDGKLNSTTPKSSFSFCTLSNSIPDLQNAENPLSGTLKFSPVATTNFSAMAKSLTNKFTQANFLVFKKFGAKL</sequence>
<comment type="caution">
    <text evidence="1">The sequence shown here is derived from an EMBL/GenBank/DDBJ whole genome shotgun (WGS) entry which is preliminary data.</text>
</comment>
<evidence type="ECO:0000313" key="2">
    <source>
        <dbReference type="Proteomes" id="UP001642540"/>
    </source>
</evidence>
<protein>
    <submittedName>
        <fullName evidence="1">Uncharacterized protein</fullName>
    </submittedName>
</protein>
<accession>A0ABP1QQY2</accession>
<organism evidence="1 2">
    <name type="scientific">Orchesella dallaii</name>
    <dbReference type="NCBI Taxonomy" id="48710"/>
    <lineage>
        <taxon>Eukaryota</taxon>
        <taxon>Metazoa</taxon>
        <taxon>Ecdysozoa</taxon>
        <taxon>Arthropoda</taxon>
        <taxon>Hexapoda</taxon>
        <taxon>Collembola</taxon>
        <taxon>Entomobryomorpha</taxon>
        <taxon>Entomobryoidea</taxon>
        <taxon>Orchesellidae</taxon>
        <taxon>Orchesellinae</taxon>
        <taxon>Orchesella</taxon>
    </lineage>
</organism>
<keyword evidence="2" id="KW-1185">Reference proteome</keyword>
<dbReference type="Proteomes" id="UP001642540">
    <property type="component" value="Unassembled WGS sequence"/>
</dbReference>
<name>A0ABP1QQY2_9HEXA</name>